<dbReference type="InterPro" id="IPR017441">
    <property type="entry name" value="Protein_kinase_ATP_BS"/>
</dbReference>
<keyword evidence="1" id="KW-0067">ATP-binding</keyword>
<keyword evidence="5" id="KW-1185">Reference proteome</keyword>
<dbReference type="PROSITE" id="PS50011">
    <property type="entry name" value="PROTEIN_KINASE_DOM"/>
    <property type="match status" value="1"/>
</dbReference>
<dbReference type="GO" id="GO:0005524">
    <property type="term" value="F:ATP binding"/>
    <property type="evidence" value="ECO:0007669"/>
    <property type="project" value="UniProtKB-UniRule"/>
</dbReference>
<dbReference type="InterPro" id="IPR050235">
    <property type="entry name" value="CK1_Ser-Thr_kinase"/>
</dbReference>
<dbReference type="PANTHER" id="PTHR11909">
    <property type="entry name" value="CASEIN KINASE-RELATED"/>
    <property type="match status" value="1"/>
</dbReference>
<dbReference type="WBParaSite" id="TMUE_2000009968.3">
    <property type="protein sequence ID" value="TMUE_2000009968.3"/>
    <property type="gene ID" value="WBGene00294399"/>
</dbReference>
<dbReference type="InterPro" id="IPR011009">
    <property type="entry name" value="Kinase-like_dom_sf"/>
</dbReference>
<dbReference type="Proteomes" id="UP000046395">
    <property type="component" value="Unassembled WGS sequence"/>
</dbReference>
<feature type="domain" description="Protein kinase" evidence="4">
    <location>
        <begin position="23"/>
        <end position="299"/>
    </location>
</feature>
<dbReference type="PROSITE" id="PS00107">
    <property type="entry name" value="PROTEIN_KINASE_ATP"/>
    <property type="match status" value="1"/>
</dbReference>
<evidence type="ECO:0000313" key="5">
    <source>
        <dbReference type="Proteomes" id="UP000046395"/>
    </source>
</evidence>
<dbReference type="WBParaSite" id="TMUE_2000009968.1">
    <property type="protein sequence ID" value="TMUE_2000009968.1"/>
    <property type="gene ID" value="WBGene00294399"/>
</dbReference>
<accession>A0A5S6QS38</accession>
<name>A0A5S6QS38_TRIMR</name>
<dbReference type="SUPFAM" id="SSF56112">
    <property type="entry name" value="Protein kinase-like (PK-like)"/>
    <property type="match status" value="1"/>
</dbReference>
<reference evidence="5" key="2">
    <citation type="submission" date="2014-03" db="EMBL/GenBank/DDBJ databases">
        <title>The whipworm genome and dual-species transcriptomics of an intimate host-pathogen interaction.</title>
        <authorList>
            <person name="Foth B.J."/>
            <person name="Tsai I.J."/>
            <person name="Reid A.J."/>
            <person name="Bancroft A.J."/>
            <person name="Nichol S."/>
            <person name="Tracey A."/>
            <person name="Holroyd N."/>
            <person name="Cotton J.A."/>
            <person name="Stanley E.J."/>
            <person name="Zarowiecki M."/>
            <person name="Liu J.Z."/>
            <person name="Huckvale T."/>
            <person name="Cooper P.J."/>
            <person name="Grencis R.K."/>
            <person name="Berriman M."/>
        </authorList>
    </citation>
    <scope>NUCLEOTIDE SEQUENCE [LARGE SCALE GENOMIC DNA]</scope>
    <source>
        <strain evidence="5">Edinburgh</strain>
    </source>
</reference>
<keyword evidence="1" id="KW-0547">Nucleotide-binding</keyword>
<protein>
    <submittedName>
        <fullName evidence="6 7">Protein kinase domain-containing protein</fullName>
    </submittedName>
</protein>
<evidence type="ECO:0000313" key="7">
    <source>
        <dbReference type="WBParaSite" id="TMUE_2000009968.2"/>
    </source>
</evidence>
<dbReference type="WBParaSite" id="TMUE_2000009968.2">
    <property type="protein sequence ID" value="TMUE_2000009968.2"/>
    <property type="gene ID" value="WBGene00294399"/>
</dbReference>
<evidence type="ECO:0000313" key="6">
    <source>
        <dbReference type="WBParaSite" id="TMUE_2000009968.1"/>
    </source>
</evidence>
<feature type="binding site" evidence="1">
    <location>
        <position position="52"/>
    </location>
    <ligand>
        <name>ATP</name>
        <dbReference type="ChEBI" id="CHEBI:30616"/>
    </ligand>
</feature>
<evidence type="ECO:0000256" key="2">
    <source>
        <dbReference type="SAM" id="Coils"/>
    </source>
</evidence>
<reference evidence="5" key="1">
    <citation type="submission" date="2013-11" db="EMBL/GenBank/DDBJ databases">
        <authorList>
            <person name="Aslett M."/>
        </authorList>
    </citation>
    <scope>NUCLEOTIDE SEQUENCE [LARGE SCALE GENOMIC DNA]</scope>
    <source>
        <strain evidence="5">Edinburgh</strain>
    </source>
</reference>
<feature type="region of interest" description="Disordered" evidence="3">
    <location>
        <begin position="302"/>
        <end position="330"/>
    </location>
</feature>
<feature type="coiled-coil region" evidence="2">
    <location>
        <begin position="46"/>
        <end position="73"/>
    </location>
</feature>
<dbReference type="GO" id="GO:0004672">
    <property type="term" value="F:protein kinase activity"/>
    <property type="evidence" value="ECO:0007669"/>
    <property type="project" value="InterPro"/>
</dbReference>
<dbReference type="Pfam" id="PF00069">
    <property type="entry name" value="Pkinase"/>
    <property type="match status" value="1"/>
</dbReference>
<keyword evidence="2" id="KW-0175">Coiled coil</keyword>
<dbReference type="InterPro" id="IPR000719">
    <property type="entry name" value="Prot_kinase_dom"/>
</dbReference>
<evidence type="ECO:0000256" key="3">
    <source>
        <dbReference type="SAM" id="MobiDB-lite"/>
    </source>
</evidence>
<dbReference type="SMART" id="SM00220">
    <property type="entry name" value="S_TKc"/>
    <property type="match status" value="1"/>
</dbReference>
<organism evidence="5 6">
    <name type="scientific">Trichuris muris</name>
    <name type="common">Mouse whipworm</name>
    <dbReference type="NCBI Taxonomy" id="70415"/>
    <lineage>
        <taxon>Eukaryota</taxon>
        <taxon>Metazoa</taxon>
        <taxon>Ecdysozoa</taxon>
        <taxon>Nematoda</taxon>
        <taxon>Enoplea</taxon>
        <taxon>Dorylaimia</taxon>
        <taxon>Trichinellida</taxon>
        <taxon>Trichuridae</taxon>
        <taxon>Trichuris</taxon>
    </lineage>
</organism>
<evidence type="ECO:0000259" key="4">
    <source>
        <dbReference type="PROSITE" id="PS50011"/>
    </source>
</evidence>
<reference evidence="6" key="3">
    <citation type="submission" date="2019-12" db="UniProtKB">
        <authorList>
            <consortium name="WormBaseParasite"/>
        </authorList>
    </citation>
    <scope>IDENTIFICATION</scope>
</reference>
<proteinExistence type="predicted"/>
<evidence type="ECO:0000256" key="1">
    <source>
        <dbReference type="PROSITE-ProRule" id="PRU10141"/>
    </source>
</evidence>
<dbReference type="AlphaFoldDB" id="A0A5S6QS38"/>
<dbReference type="Gene3D" id="1.10.510.10">
    <property type="entry name" value="Transferase(Phosphotransferase) domain 1"/>
    <property type="match status" value="1"/>
</dbReference>
<dbReference type="STRING" id="70415.A0A5S6QS38"/>
<sequence length="330" mass="37039">MSEPAPDIVVIGEILVGLEGSKWQVKSFLGAGAFGAIVVAINLVTGNEAALKLEDANQEVRTLRQEVEVLDELMKANAKHCCTLYDRGRKDDRYNWVAMSLVGESVQKLVDERGHFTIGTSLWVALGTLEGLEELHNVGYLHRDVKPGNFAIGRPPNVRKIIVLDFGMARKYIKKDGRHRRARDVAGFRGTPYYASPVALLMGEQGRRDDMWAWFFMAIEFTTGSLPWEFNDYEAIEDPVAKLTKMGNDRQALLNGNGETLLHNAPKEFSQIFTLLKQLDFADKPPYPLIYSALLSVYTSQGLSPRSPLDYEKVSSRHGNKKKPKKRTKL</sequence>
<feature type="compositionally biased region" description="Basic residues" evidence="3">
    <location>
        <begin position="316"/>
        <end position="330"/>
    </location>
</feature>